<evidence type="ECO:0000313" key="3">
    <source>
        <dbReference type="Proteomes" id="UP001333710"/>
    </source>
</evidence>
<dbReference type="RefSeq" id="WP_338293863.1">
    <property type="nucleotide sequence ID" value="NZ_AP027272.1"/>
</dbReference>
<dbReference type="Gene3D" id="3.90.550.10">
    <property type="entry name" value="Spore Coat Polysaccharide Biosynthesis Protein SpsA, Chain A"/>
    <property type="match status" value="1"/>
</dbReference>
<evidence type="ECO:0000313" key="2">
    <source>
        <dbReference type="EMBL" id="BDX07765.1"/>
    </source>
</evidence>
<dbReference type="GO" id="GO:0016779">
    <property type="term" value="F:nucleotidyltransferase activity"/>
    <property type="evidence" value="ECO:0007669"/>
    <property type="project" value="UniProtKB-KW"/>
</dbReference>
<dbReference type="KEGG" id="pmaw:MACH26_32860"/>
<sequence>MKAFLLAGGLGTRLRPLTNTMPKCLVPIGGKPLLGIWLDCLFEQLDVDEVWINTHYFAQQVEMFISQSCYKSKVKLVHEECLQGTMGTLRNNAAFFEGNEFFIAHADNYCITDWQAFLVQFRNRPHFCELTMMLFETQTPKSCGMVKVTDGDILKDYVEKPQIPWQNNLANGAVFLMDSRAVNKVIAMPESKIDLCKDFIPRCIGKANVFLNRNIHIDIGTPETLMRANELAIDHGVYTGELTHDR</sequence>
<keyword evidence="3" id="KW-1185">Reference proteome</keyword>
<name>A0AA48I011_9ALTE</name>
<dbReference type="SUPFAM" id="SSF53448">
    <property type="entry name" value="Nucleotide-diphospho-sugar transferases"/>
    <property type="match status" value="1"/>
</dbReference>
<keyword evidence="2" id="KW-0808">Transferase</keyword>
<dbReference type="Proteomes" id="UP001333710">
    <property type="component" value="Chromosome"/>
</dbReference>
<dbReference type="InterPro" id="IPR005835">
    <property type="entry name" value="NTP_transferase_dom"/>
</dbReference>
<evidence type="ECO:0000259" key="1">
    <source>
        <dbReference type="Pfam" id="PF00483"/>
    </source>
</evidence>
<dbReference type="InterPro" id="IPR029044">
    <property type="entry name" value="Nucleotide-diphossugar_trans"/>
</dbReference>
<dbReference type="Pfam" id="PF00483">
    <property type="entry name" value="NTP_transferase"/>
    <property type="match status" value="1"/>
</dbReference>
<dbReference type="EMBL" id="AP027272">
    <property type="protein sequence ID" value="BDX07765.1"/>
    <property type="molecule type" value="Genomic_DNA"/>
</dbReference>
<dbReference type="AlphaFoldDB" id="A0AA48I011"/>
<reference evidence="2" key="1">
    <citation type="submission" date="2023-01" db="EMBL/GenBank/DDBJ databases">
        <title>Complete genome sequence of Planctobacterium marinum strain Dej080120_11.</title>
        <authorList>
            <person name="Ueki S."/>
            <person name="Maruyama F."/>
        </authorList>
    </citation>
    <scope>NUCLEOTIDE SEQUENCE</scope>
    <source>
        <strain evidence="2">Dej080120_11</strain>
    </source>
</reference>
<feature type="domain" description="Nucleotidyl transferase" evidence="1">
    <location>
        <begin position="2"/>
        <end position="231"/>
    </location>
</feature>
<proteinExistence type="predicted"/>
<dbReference type="InterPro" id="IPR050486">
    <property type="entry name" value="Mannose-1P_guanyltransferase"/>
</dbReference>
<dbReference type="CDD" id="cd04181">
    <property type="entry name" value="NTP_transferase"/>
    <property type="match status" value="1"/>
</dbReference>
<gene>
    <name evidence="2" type="primary">gcd1</name>
    <name evidence="2" type="ORF">MACH26_32860</name>
</gene>
<accession>A0AA48I011</accession>
<keyword evidence="2" id="KW-0548">Nucleotidyltransferase</keyword>
<protein>
    <submittedName>
        <fullName evidence="2">Mannose-1-phosphate guanylyltransferase</fullName>
    </submittedName>
</protein>
<organism evidence="2 3">
    <name type="scientific">Planctobacterium marinum</name>
    <dbReference type="NCBI Taxonomy" id="1631968"/>
    <lineage>
        <taxon>Bacteria</taxon>
        <taxon>Pseudomonadati</taxon>
        <taxon>Pseudomonadota</taxon>
        <taxon>Gammaproteobacteria</taxon>
        <taxon>Alteromonadales</taxon>
        <taxon>Alteromonadaceae</taxon>
        <taxon>Planctobacterium</taxon>
    </lineage>
</organism>
<dbReference type="PANTHER" id="PTHR22572">
    <property type="entry name" value="SUGAR-1-PHOSPHATE GUANYL TRANSFERASE"/>
    <property type="match status" value="1"/>
</dbReference>